<dbReference type="SUPFAM" id="SSF49464">
    <property type="entry name" value="Carboxypeptidase regulatory domain-like"/>
    <property type="match status" value="1"/>
</dbReference>
<proteinExistence type="predicted"/>
<dbReference type="Pfam" id="PF18939">
    <property type="entry name" value="DUF5686"/>
    <property type="match status" value="2"/>
</dbReference>
<dbReference type="InterPro" id="IPR008969">
    <property type="entry name" value="CarboxyPept-like_regulatory"/>
</dbReference>
<dbReference type="PATRIC" id="fig|1227271.3.peg.541"/>
<dbReference type="HOGENOM" id="CLU_015931_2_0_10"/>
<dbReference type="Gene3D" id="2.60.40.1120">
    <property type="entry name" value="Carboxypeptidase-like, regulatory domain"/>
    <property type="match status" value="1"/>
</dbReference>
<evidence type="ECO:0008006" key="3">
    <source>
        <dbReference type="Google" id="ProtNLM"/>
    </source>
</evidence>
<organism evidence="1 2">
    <name type="scientific">Porphyromonas gingivalis F0570</name>
    <dbReference type="NCBI Taxonomy" id="1227271"/>
    <lineage>
        <taxon>Bacteria</taxon>
        <taxon>Pseudomonadati</taxon>
        <taxon>Bacteroidota</taxon>
        <taxon>Bacteroidia</taxon>
        <taxon>Bacteroidales</taxon>
        <taxon>Porphyromonadaceae</taxon>
        <taxon>Porphyromonas</taxon>
    </lineage>
</organism>
<name>A0A0E2LS15_PORGN</name>
<dbReference type="EMBL" id="AWUW01000035">
    <property type="protein sequence ID" value="ERJ68046.1"/>
    <property type="molecule type" value="Genomic_DNA"/>
</dbReference>
<dbReference type="Proteomes" id="UP000016630">
    <property type="component" value="Unassembled WGS sequence"/>
</dbReference>
<dbReference type="RefSeq" id="WP_021665199.1">
    <property type="nucleotide sequence ID" value="NZ_KI259131.1"/>
</dbReference>
<sequence length="877" mass="100672">MQTSAMSAISRKSALSLFFLSLFLLGMLPLAGQTRFAGVVLDSATLEPIPYASVFCADNKGVGTVTSAAGMFDLTSPHNDRTIIISSTGYRKQTFSLRSNEKRNMHCRILLASEELQLSSVVVKAKRRKYSKKNNPAVDLIRKAIAAKDSNRIESAPAYSYRTYERILVSDDDFRSDEGFLHLKHGQCAQWADSSRFTDRRILPLSMREKLIQTERLPNKGERTRVLARRLDGVDEKLDEGPLTTNLEEIFRPINIYDNDIPIMLSRFPSPMSSTFATSFYKYFIADTVRIEDEDCIEMIFSPFNPESAGFTGRLWIVKSDYSLRRIILNLPISSNVNWVTHLRIAQDFQRVPCIDVSGQTTRYYRVLKRQDFQALLSATSFIPQGLEVEQSRILSDYRIGEGSIGRDPSSVGFLASDSVYDAAAPRETDGYWNVMRPEPLPPTGQKLLSFMHYLRNDRTFKASTTIAKTLLTGYLGFPIAMNDSIRPKFDFGPVHTLFGGNKIEGFRMRVGGMTLAALNPHFFAQGYIAYGFKDKRWKWRGALTYSSIPKKLYMQEFPHRNLSFIASYDLYTPGQVVDPIFKDNITVILGTMNNLRRSYVEEYRLEYDRDWGPDFSTIIWGSHRRDEPTGTLRYDQVEADGTIRPIHSYRATELGLTLRYEPGRIPYNGRKGPNTAFNVVRRSPVFELEHRMAFSGLFGGDFGYQRTEFRYKHHIWLSLFGMLDASVRAGQVWTHAPYPLLEIPPVNESYTLQSGAFQLMEPLEFIADRYTQFHLTYHLEGLMLNRIPLIKRLAWRELISFHGMWGDLTPHNKPGSVGSFLFPENTIPMNHTWYMEGSIGLENIFRLLRIEYFRRFTQLQTTPNKWGVRARFQITF</sequence>
<comment type="caution">
    <text evidence="1">The sequence shown here is derived from an EMBL/GenBank/DDBJ whole genome shotgun (WGS) entry which is preliminary data.</text>
</comment>
<reference evidence="1 2" key="1">
    <citation type="submission" date="2013-06" db="EMBL/GenBank/DDBJ databases">
        <authorList>
            <person name="Weinstock G."/>
            <person name="Sodergren E."/>
            <person name="Lobos E.A."/>
            <person name="Fulton L."/>
            <person name="Fulton R."/>
            <person name="Courtney L."/>
            <person name="Fronick C."/>
            <person name="O'Laughlin M."/>
            <person name="Godfrey J."/>
            <person name="Wilson R.M."/>
            <person name="Miner T."/>
            <person name="Farmer C."/>
            <person name="Delehaunty K."/>
            <person name="Cordes M."/>
            <person name="Minx P."/>
            <person name="Tomlinson C."/>
            <person name="Chen J."/>
            <person name="Wollam A."/>
            <person name="Pepin K.H."/>
            <person name="Bhonagiri V."/>
            <person name="Zhang X."/>
            <person name="Warren W."/>
            <person name="Mitreva M."/>
            <person name="Mardis E.R."/>
            <person name="Wilson R.K."/>
        </authorList>
    </citation>
    <scope>NUCLEOTIDE SEQUENCE [LARGE SCALE GENOMIC DNA]</scope>
    <source>
        <strain evidence="1 2">F0570</strain>
    </source>
</reference>
<evidence type="ECO:0000313" key="2">
    <source>
        <dbReference type="Proteomes" id="UP000016630"/>
    </source>
</evidence>
<gene>
    <name evidence="1" type="ORF">HMPREF1555_00612</name>
</gene>
<accession>A0A0E2LS15</accession>
<dbReference type="Pfam" id="PF13715">
    <property type="entry name" value="CarbopepD_reg_2"/>
    <property type="match status" value="1"/>
</dbReference>
<dbReference type="InterPro" id="IPR043741">
    <property type="entry name" value="DUF5686"/>
</dbReference>
<protein>
    <recommendedName>
        <fullName evidence="3">Collagen-binding protein</fullName>
    </recommendedName>
</protein>
<dbReference type="AlphaFoldDB" id="A0A0E2LS15"/>
<evidence type="ECO:0000313" key="1">
    <source>
        <dbReference type="EMBL" id="ERJ68046.1"/>
    </source>
</evidence>